<feature type="domain" description="Heterokaryon incompatibility" evidence="1">
    <location>
        <begin position="44"/>
        <end position="196"/>
    </location>
</feature>
<accession>A0A0A2VQ54</accession>
<protein>
    <submittedName>
        <fullName evidence="2">Heterokaryon incompatibility protein 6, OR allele</fullName>
    </submittedName>
</protein>
<dbReference type="Proteomes" id="UP000030106">
    <property type="component" value="Unassembled WGS sequence"/>
</dbReference>
<dbReference type="PANTHER" id="PTHR24148:SF64">
    <property type="entry name" value="HETEROKARYON INCOMPATIBILITY DOMAIN-CONTAINING PROTEIN"/>
    <property type="match status" value="1"/>
</dbReference>
<comment type="caution">
    <text evidence="2">The sequence shown here is derived from an EMBL/GenBank/DDBJ whole genome shotgun (WGS) entry which is preliminary data.</text>
</comment>
<organism evidence="2 3">
    <name type="scientific">Beauveria bassiana D1-5</name>
    <dbReference type="NCBI Taxonomy" id="1245745"/>
    <lineage>
        <taxon>Eukaryota</taxon>
        <taxon>Fungi</taxon>
        <taxon>Dikarya</taxon>
        <taxon>Ascomycota</taxon>
        <taxon>Pezizomycotina</taxon>
        <taxon>Sordariomycetes</taxon>
        <taxon>Hypocreomycetidae</taxon>
        <taxon>Hypocreales</taxon>
        <taxon>Cordycipitaceae</taxon>
        <taxon>Beauveria</taxon>
    </lineage>
</organism>
<dbReference type="eggNOG" id="ENOG502SJH2">
    <property type="taxonomic scope" value="Eukaryota"/>
</dbReference>
<dbReference type="EMBL" id="ANFO01001308">
    <property type="protein sequence ID" value="KGQ02954.1"/>
    <property type="molecule type" value="Genomic_DNA"/>
</dbReference>
<dbReference type="InterPro" id="IPR010730">
    <property type="entry name" value="HET"/>
</dbReference>
<gene>
    <name evidence="2" type="ORF">BBAD15_g11825</name>
</gene>
<dbReference type="AlphaFoldDB" id="A0A0A2VQ54"/>
<dbReference type="STRING" id="1245745.A0A0A2VQ54"/>
<dbReference type="InterPro" id="IPR052895">
    <property type="entry name" value="HetReg/Transcr_Mod"/>
</dbReference>
<dbReference type="HOGENOM" id="CLU_004184_3_1_1"/>
<evidence type="ECO:0000313" key="2">
    <source>
        <dbReference type="EMBL" id="KGQ02954.1"/>
    </source>
</evidence>
<dbReference type="PANTHER" id="PTHR24148">
    <property type="entry name" value="ANKYRIN REPEAT DOMAIN-CONTAINING PROTEIN 39 HOMOLOG-RELATED"/>
    <property type="match status" value="1"/>
</dbReference>
<sequence>MRSIYKQLGQGETIRVLKIARSVAQIDQLYGSLQVVKLQERPKYQALSYVWGPRGQHDPSVLIDNCPFQISTSLFQAFLKLTIGASPVTLWVDQICINQLDNAEKQQQVRLMSRVYQQADQVICWLGVQENNSDIAFKLLRILNLSDGMYEAYNDLVAGGYARSPADLFRPSNTLGKAVALLFQRSWFERLWIVQEVALANRVLVHCGACSMEGQLFFEAADKLFSLVSDPPEPRLQEPFHRACKLKDIREQVTAQNKLSLPHLAQTLSSWRCENEVDRLNALLGIAFYKNPTDAWFIAQYSLPSAESFMKFATDHIRNTGSLEILHFAGCGDYDAHVLSSNGQKVCLDMHPPADDIATWAPDWRIESRPLPLLTSPGNGMTA</sequence>
<evidence type="ECO:0000259" key="1">
    <source>
        <dbReference type="Pfam" id="PF06985"/>
    </source>
</evidence>
<name>A0A0A2VQ54_BEABA</name>
<dbReference type="Pfam" id="PF06985">
    <property type="entry name" value="HET"/>
    <property type="match status" value="1"/>
</dbReference>
<reference evidence="2 3" key="1">
    <citation type="submission" date="2012-10" db="EMBL/GenBank/DDBJ databases">
        <title>Genome sequencing and analysis of entomopathogenic fungi Beauveria bassiana D1-5.</title>
        <authorList>
            <person name="Li Q."/>
            <person name="Wang L."/>
            <person name="Zhang Z."/>
            <person name="Wang Q."/>
            <person name="Ren J."/>
            <person name="Wang M."/>
            <person name="Xu W."/>
            <person name="Wang J."/>
            <person name="Lu Y."/>
            <person name="Du Q."/>
            <person name="Sun Z."/>
        </authorList>
    </citation>
    <scope>NUCLEOTIDE SEQUENCE [LARGE SCALE GENOMIC DNA]</scope>
    <source>
        <strain evidence="2 3">D1-5</strain>
    </source>
</reference>
<evidence type="ECO:0000313" key="3">
    <source>
        <dbReference type="Proteomes" id="UP000030106"/>
    </source>
</evidence>
<proteinExistence type="predicted"/>